<evidence type="ECO:0000313" key="2">
    <source>
        <dbReference type="EMBL" id="KAF1962573.1"/>
    </source>
</evidence>
<dbReference type="PROSITE" id="PS51459">
    <property type="entry name" value="FIDO"/>
    <property type="match status" value="1"/>
</dbReference>
<dbReference type="InterPro" id="IPR006440">
    <property type="entry name" value="Doc"/>
</dbReference>
<accession>A0A6A5UBM8</accession>
<feature type="domain" description="Fido" evidence="1">
    <location>
        <begin position="34"/>
        <end position="151"/>
    </location>
</feature>
<dbReference type="AlphaFoldDB" id="A0A6A5UBM8"/>
<evidence type="ECO:0000259" key="1">
    <source>
        <dbReference type="PROSITE" id="PS51459"/>
    </source>
</evidence>
<protein>
    <submittedName>
        <fullName evidence="2">DOC family protein</fullName>
    </submittedName>
</protein>
<dbReference type="Proteomes" id="UP000800035">
    <property type="component" value="Unassembled WGS sequence"/>
</dbReference>
<organism evidence="2 3">
    <name type="scientific">Byssothecium circinans</name>
    <dbReference type="NCBI Taxonomy" id="147558"/>
    <lineage>
        <taxon>Eukaryota</taxon>
        <taxon>Fungi</taxon>
        <taxon>Dikarya</taxon>
        <taxon>Ascomycota</taxon>
        <taxon>Pezizomycotina</taxon>
        <taxon>Dothideomycetes</taxon>
        <taxon>Pleosporomycetidae</taxon>
        <taxon>Pleosporales</taxon>
        <taxon>Massarineae</taxon>
        <taxon>Massarinaceae</taxon>
        <taxon>Byssothecium</taxon>
    </lineage>
</organism>
<dbReference type="PANTHER" id="PTHR39426:SF1">
    <property type="entry name" value="HOMOLOGY TO DEATH-ON-CURING PROTEIN OF PHAGE P1"/>
    <property type="match status" value="1"/>
</dbReference>
<dbReference type="Gene3D" id="1.20.120.1870">
    <property type="entry name" value="Fic/DOC protein, Fido domain"/>
    <property type="match status" value="1"/>
</dbReference>
<evidence type="ECO:0000313" key="3">
    <source>
        <dbReference type="Proteomes" id="UP000800035"/>
    </source>
</evidence>
<dbReference type="Pfam" id="PF02661">
    <property type="entry name" value="Fic"/>
    <property type="match status" value="1"/>
</dbReference>
<keyword evidence="3" id="KW-1185">Reference proteome</keyword>
<reference evidence="2" key="1">
    <citation type="journal article" date="2020" name="Stud. Mycol.">
        <title>101 Dothideomycetes genomes: a test case for predicting lifestyles and emergence of pathogens.</title>
        <authorList>
            <person name="Haridas S."/>
            <person name="Albert R."/>
            <person name="Binder M."/>
            <person name="Bloem J."/>
            <person name="Labutti K."/>
            <person name="Salamov A."/>
            <person name="Andreopoulos B."/>
            <person name="Baker S."/>
            <person name="Barry K."/>
            <person name="Bills G."/>
            <person name="Bluhm B."/>
            <person name="Cannon C."/>
            <person name="Castanera R."/>
            <person name="Culley D."/>
            <person name="Daum C."/>
            <person name="Ezra D."/>
            <person name="Gonzalez J."/>
            <person name="Henrissat B."/>
            <person name="Kuo A."/>
            <person name="Liang C."/>
            <person name="Lipzen A."/>
            <person name="Lutzoni F."/>
            <person name="Magnuson J."/>
            <person name="Mondo S."/>
            <person name="Nolan M."/>
            <person name="Ohm R."/>
            <person name="Pangilinan J."/>
            <person name="Park H.-J."/>
            <person name="Ramirez L."/>
            <person name="Alfaro M."/>
            <person name="Sun H."/>
            <person name="Tritt A."/>
            <person name="Yoshinaga Y."/>
            <person name="Zwiers L.-H."/>
            <person name="Turgeon B."/>
            <person name="Goodwin S."/>
            <person name="Spatafora J."/>
            <person name="Crous P."/>
            <person name="Grigoriev I."/>
        </authorList>
    </citation>
    <scope>NUCLEOTIDE SEQUENCE</scope>
    <source>
        <strain evidence="2">CBS 675.92</strain>
    </source>
</reference>
<dbReference type="NCBIfam" id="TIGR01550">
    <property type="entry name" value="DOC_P1"/>
    <property type="match status" value="1"/>
</dbReference>
<sequence length="173" mass="19831">MQRYRFQIHFHPPQLHQPDTVSTKASAVKKFRFLTAAQVKRLHGTLIADAQPTQPSLLESAVQSPMNTKYYNNQQNLFQLAASLSEKIMKNHAYQDGNKRTALVAADMFLKMNGYKLQQTPLQPDQNLENAHVAVCTNAWTAEDLGRFYEQKATAIEEWTPEVMAYRNEAIEY</sequence>
<proteinExistence type="predicted"/>
<dbReference type="GO" id="GO:0016301">
    <property type="term" value="F:kinase activity"/>
    <property type="evidence" value="ECO:0007669"/>
    <property type="project" value="InterPro"/>
</dbReference>
<dbReference type="OrthoDB" id="3049701at2759"/>
<gene>
    <name evidence="2" type="ORF">CC80DRAFT_531411</name>
</gene>
<name>A0A6A5UBM8_9PLEO</name>
<dbReference type="InterPro" id="IPR036597">
    <property type="entry name" value="Fido-like_dom_sf"/>
</dbReference>
<dbReference type="PANTHER" id="PTHR39426">
    <property type="entry name" value="HOMOLOGY TO DEATH-ON-CURING PROTEIN OF PHAGE P1"/>
    <property type="match status" value="1"/>
</dbReference>
<dbReference type="InterPro" id="IPR003812">
    <property type="entry name" value="Fido"/>
</dbReference>
<dbReference type="EMBL" id="ML976979">
    <property type="protein sequence ID" value="KAF1962573.1"/>
    <property type="molecule type" value="Genomic_DNA"/>
</dbReference>
<dbReference type="InterPro" id="IPR053737">
    <property type="entry name" value="Type_II_TA_Toxin"/>
</dbReference>
<dbReference type="SUPFAM" id="SSF140931">
    <property type="entry name" value="Fic-like"/>
    <property type="match status" value="1"/>
</dbReference>